<name>A0ABQ4EVH4_9ACTN</name>
<reference evidence="3 4" key="1">
    <citation type="submission" date="2021-01" db="EMBL/GenBank/DDBJ databases">
        <title>Whole genome shotgun sequence of Plantactinospora mayteni NBRC 109088.</title>
        <authorList>
            <person name="Komaki H."/>
            <person name="Tamura T."/>
        </authorList>
    </citation>
    <scope>NUCLEOTIDE SEQUENCE [LARGE SCALE GENOMIC DNA]</scope>
    <source>
        <strain evidence="3 4">NBRC 109088</strain>
    </source>
</reference>
<protein>
    <submittedName>
        <fullName evidence="3">Uncharacterized protein</fullName>
    </submittedName>
</protein>
<feature type="compositionally biased region" description="Low complexity" evidence="1">
    <location>
        <begin position="29"/>
        <end position="44"/>
    </location>
</feature>
<dbReference type="EMBL" id="BONX01000036">
    <property type="protein sequence ID" value="GIG98664.1"/>
    <property type="molecule type" value="Genomic_DNA"/>
</dbReference>
<dbReference type="RefSeq" id="WP_203860095.1">
    <property type="nucleotide sequence ID" value="NZ_BAAAZQ010000006.1"/>
</dbReference>
<dbReference type="Proteomes" id="UP000621500">
    <property type="component" value="Unassembled WGS sequence"/>
</dbReference>
<evidence type="ECO:0000313" key="3">
    <source>
        <dbReference type="EMBL" id="GIG98664.1"/>
    </source>
</evidence>
<evidence type="ECO:0000313" key="4">
    <source>
        <dbReference type="Proteomes" id="UP000621500"/>
    </source>
</evidence>
<dbReference type="PROSITE" id="PS51257">
    <property type="entry name" value="PROKAR_LIPOPROTEIN"/>
    <property type="match status" value="1"/>
</dbReference>
<evidence type="ECO:0000256" key="2">
    <source>
        <dbReference type="SAM" id="SignalP"/>
    </source>
</evidence>
<keyword evidence="4" id="KW-1185">Reference proteome</keyword>
<feature type="signal peptide" evidence="2">
    <location>
        <begin position="1"/>
        <end position="30"/>
    </location>
</feature>
<sequence>MVMRTRYRLATVLVLIALAVVTAACGPASAPTTGASGPTSTAGPNTSAEPVVSGDPAVWVLGPRQSLHRSSTTFTALVWRLGCNNGTTGQVLPPRVQLGESEIVVTFAVAPKQQDPAPCPGNDQVSFEVDLGEPLQGRTLVDGQCVGGRAASNGFCADGATRFTP</sequence>
<comment type="caution">
    <text evidence="3">The sequence shown here is derived from an EMBL/GenBank/DDBJ whole genome shotgun (WGS) entry which is preliminary data.</text>
</comment>
<proteinExistence type="predicted"/>
<keyword evidence="2" id="KW-0732">Signal</keyword>
<accession>A0ABQ4EVH4</accession>
<gene>
    <name evidence="3" type="ORF">Pma05_52370</name>
</gene>
<feature type="chain" id="PRO_5045944998" evidence="2">
    <location>
        <begin position="31"/>
        <end position="165"/>
    </location>
</feature>
<evidence type="ECO:0000256" key="1">
    <source>
        <dbReference type="SAM" id="MobiDB-lite"/>
    </source>
</evidence>
<feature type="region of interest" description="Disordered" evidence="1">
    <location>
        <begin position="29"/>
        <end position="52"/>
    </location>
</feature>
<organism evidence="3 4">
    <name type="scientific">Plantactinospora mayteni</name>
    <dbReference type="NCBI Taxonomy" id="566021"/>
    <lineage>
        <taxon>Bacteria</taxon>
        <taxon>Bacillati</taxon>
        <taxon>Actinomycetota</taxon>
        <taxon>Actinomycetes</taxon>
        <taxon>Micromonosporales</taxon>
        <taxon>Micromonosporaceae</taxon>
        <taxon>Plantactinospora</taxon>
    </lineage>
</organism>